<dbReference type="Proteomes" id="UP000234456">
    <property type="component" value="Unassembled WGS sequence"/>
</dbReference>
<sequence>MFALSPSLSIAEGVAEYPVAAGHTAPASRPAARKPPAVLLPETLHPALWNAGHLARGDGRVLTTGYDALDAELPGGGWPLGGLTELLCPQSGIGECRLLRPALSTLSANARRIALVAPPHLPNAVRLVGWDFSPEQIVWVRAGESADLLWAAEQLLRSKSFDGVLIWLSRARPGALRRLQVLAQAGESAIWVFRPTHAQRESSPAVLRLGLEPAGADALSILFHKRRGPLRESPLLLPLADPLRAGRASVRPLPVPPVEPFIMDPATAKLLAALSSPSSSVAFDALSDVSDPNTPDHAVLDRGASAPSPSRRASTPVV</sequence>
<dbReference type="EMBL" id="PKQE01000010">
    <property type="protein sequence ID" value="PLC39867.1"/>
    <property type="molecule type" value="Genomic_DNA"/>
</dbReference>
<dbReference type="OrthoDB" id="9811176at2"/>
<gene>
    <name evidence="2" type="ORF">C0Q88_26060</name>
</gene>
<organism evidence="2 3">
    <name type="scientific">Ralstonia pickettii</name>
    <name type="common">Burkholderia pickettii</name>
    <dbReference type="NCBI Taxonomy" id="329"/>
    <lineage>
        <taxon>Bacteria</taxon>
        <taxon>Pseudomonadati</taxon>
        <taxon>Pseudomonadota</taxon>
        <taxon>Betaproteobacteria</taxon>
        <taxon>Burkholderiales</taxon>
        <taxon>Burkholderiaceae</taxon>
        <taxon>Ralstonia</taxon>
    </lineage>
</organism>
<dbReference type="InterPro" id="IPR027417">
    <property type="entry name" value="P-loop_NTPase"/>
</dbReference>
<dbReference type="AlphaFoldDB" id="A0A2N4TJJ4"/>
<dbReference type="SUPFAM" id="SSF52540">
    <property type="entry name" value="P-loop containing nucleoside triphosphate hydrolases"/>
    <property type="match status" value="1"/>
</dbReference>
<evidence type="ECO:0000256" key="1">
    <source>
        <dbReference type="SAM" id="MobiDB-lite"/>
    </source>
</evidence>
<protein>
    <submittedName>
        <fullName evidence="2">Cell division protein</fullName>
    </submittedName>
</protein>
<dbReference type="Gene3D" id="3.40.50.300">
    <property type="entry name" value="P-loop containing nucleotide triphosphate hydrolases"/>
    <property type="match status" value="1"/>
</dbReference>
<reference evidence="2 3" key="1">
    <citation type="submission" date="2017-12" db="EMBL/GenBank/DDBJ databases">
        <title>Draft genome sequence of Ralstonia pickettii 52.</title>
        <authorList>
            <person name="Zheng B."/>
        </authorList>
    </citation>
    <scope>NUCLEOTIDE SEQUENCE [LARGE SCALE GENOMIC DNA]</scope>
    <source>
        <strain evidence="2 3">52</strain>
    </source>
</reference>
<proteinExistence type="predicted"/>
<dbReference type="GO" id="GO:0051301">
    <property type="term" value="P:cell division"/>
    <property type="evidence" value="ECO:0007669"/>
    <property type="project" value="UniProtKB-KW"/>
</dbReference>
<name>A0A2N4TJJ4_RALPI</name>
<feature type="compositionally biased region" description="Low complexity" evidence="1">
    <location>
        <begin position="302"/>
        <end position="318"/>
    </location>
</feature>
<dbReference type="NCBIfam" id="NF033429">
    <property type="entry name" value="ImuA_translesion"/>
    <property type="match status" value="1"/>
</dbReference>
<evidence type="ECO:0000313" key="3">
    <source>
        <dbReference type="Proteomes" id="UP000234456"/>
    </source>
</evidence>
<feature type="region of interest" description="Disordered" evidence="1">
    <location>
        <begin position="284"/>
        <end position="318"/>
    </location>
</feature>
<accession>A0A2N4TJJ4</accession>
<keyword evidence="2" id="KW-0132">Cell division</keyword>
<comment type="caution">
    <text evidence="2">The sequence shown here is derived from an EMBL/GenBank/DDBJ whole genome shotgun (WGS) entry which is preliminary data.</text>
</comment>
<keyword evidence="2" id="KW-0131">Cell cycle</keyword>
<dbReference type="InterPro" id="IPR047610">
    <property type="entry name" value="ImuA_translesion"/>
</dbReference>
<evidence type="ECO:0000313" key="2">
    <source>
        <dbReference type="EMBL" id="PLC39867.1"/>
    </source>
</evidence>
<dbReference type="RefSeq" id="WP_102067755.1">
    <property type="nucleotide sequence ID" value="NZ_PKQE01000010.1"/>
</dbReference>